<comment type="caution">
    <text evidence="6">The sequence shown here is derived from an EMBL/GenBank/DDBJ whole genome shotgun (WGS) entry which is preliminary data.</text>
</comment>
<dbReference type="PROSITE" id="PS50146">
    <property type="entry name" value="DAGK"/>
    <property type="match status" value="1"/>
</dbReference>
<reference evidence="6 7" key="1">
    <citation type="submission" date="2020-08" db="EMBL/GenBank/DDBJ databases">
        <title>Genomic Encyclopedia of Type Strains, Phase IV (KMG-IV): sequencing the most valuable type-strain genomes for metagenomic binning, comparative biology and taxonomic classification.</title>
        <authorList>
            <person name="Goeker M."/>
        </authorList>
    </citation>
    <scope>NUCLEOTIDE SEQUENCE [LARGE SCALE GENOMIC DNA]</scope>
    <source>
        <strain evidence="6 7">DSM 29007</strain>
    </source>
</reference>
<dbReference type="SMART" id="SM00046">
    <property type="entry name" value="DAGKc"/>
    <property type="match status" value="1"/>
</dbReference>
<evidence type="ECO:0000259" key="5">
    <source>
        <dbReference type="PROSITE" id="PS50146"/>
    </source>
</evidence>
<evidence type="ECO:0000256" key="3">
    <source>
        <dbReference type="ARBA" id="ARBA00022777"/>
    </source>
</evidence>
<accession>A0A841GWC8</accession>
<dbReference type="PANTHER" id="PTHR12358:SF54">
    <property type="entry name" value="SPHINGOSINE KINASE RELATED PROTEIN"/>
    <property type="match status" value="1"/>
</dbReference>
<dbReference type="InterPro" id="IPR001206">
    <property type="entry name" value="Diacylglycerol_kinase_cat_dom"/>
</dbReference>
<keyword evidence="1" id="KW-0808">Transferase</keyword>
<proteinExistence type="predicted"/>
<dbReference type="Proteomes" id="UP000582837">
    <property type="component" value="Unassembled WGS sequence"/>
</dbReference>
<organism evidence="6 7">
    <name type="scientific">Longimicrobium terrae</name>
    <dbReference type="NCBI Taxonomy" id="1639882"/>
    <lineage>
        <taxon>Bacteria</taxon>
        <taxon>Pseudomonadati</taxon>
        <taxon>Gemmatimonadota</taxon>
        <taxon>Longimicrobiia</taxon>
        <taxon>Longimicrobiales</taxon>
        <taxon>Longimicrobiaceae</taxon>
        <taxon>Longimicrobium</taxon>
    </lineage>
</organism>
<dbReference type="InterPro" id="IPR050187">
    <property type="entry name" value="Lipid_Phosphate_FormReg"/>
</dbReference>
<feature type="domain" description="DAGKc" evidence="5">
    <location>
        <begin position="1"/>
        <end position="129"/>
    </location>
</feature>
<dbReference type="AlphaFoldDB" id="A0A841GWC8"/>
<evidence type="ECO:0000256" key="4">
    <source>
        <dbReference type="ARBA" id="ARBA00022840"/>
    </source>
</evidence>
<keyword evidence="7" id="KW-1185">Reference proteome</keyword>
<dbReference type="Pfam" id="PF19279">
    <property type="entry name" value="YegS_C"/>
    <property type="match status" value="1"/>
</dbReference>
<keyword evidence="4" id="KW-0067">ATP-binding</keyword>
<gene>
    <name evidence="6" type="ORF">HNQ61_001020</name>
</gene>
<protein>
    <submittedName>
        <fullName evidence="6">Diacylglycerol kinase family enzyme</fullName>
    </submittedName>
</protein>
<dbReference type="Pfam" id="PF00781">
    <property type="entry name" value="DAGK_cat"/>
    <property type="match status" value="1"/>
</dbReference>
<dbReference type="Gene3D" id="3.40.50.10330">
    <property type="entry name" value="Probable inorganic polyphosphate/atp-NAD kinase, domain 1"/>
    <property type="match status" value="1"/>
</dbReference>
<dbReference type="RefSeq" id="WP_170037737.1">
    <property type="nucleotide sequence ID" value="NZ_JABDTL010000002.1"/>
</dbReference>
<dbReference type="GO" id="GO:0005524">
    <property type="term" value="F:ATP binding"/>
    <property type="evidence" value="ECO:0007669"/>
    <property type="project" value="UniProtKB-KW"/>
</dbReference>
<dbReference type="InterPro" id="IPR016064">
    <property type="entry name" value="NAD/diacylglycerol_kinase_sf"/>
</dbReference>
<name>A0A841GWC8_9BACT</name>
<dbReference type="InterPro" id="IPR017438">
    <property type="entry name" value="ATP-NAD_kinase_N"/>
</dbReference>
<keyword evidence="3 6" id="KW-0418">Kinase</keyword>
<dbReference type="SUPFAM" id="SSF111331">
    <property type="entry name" value="NAD kinase/diacylglycerol kinase-like"/>
    <property type="match status" value="1"/>
</dbReference>
<keyword evidence="2" id="KW-0547">Nucleotide-binding</keyword>
<evidence type="ECO:0000256" key="1">
    <source>
        <dbReference type="ARBA" id="ARBA00022679"/>
    </source>
</evidence>
<dbReference type="EMBL" id="JACHIA010000002">
    <property type="protein sequence ID" value="MBB6069405.1"/>
    <property type="molecule type" value="Genomic_DNA"/>
</dbReference>
<dbReference type="InterPro" id="IPR045540">
    <property type="entry name" value="YegS/DAGK_C"/>
</dbReference>
<sequence length="301" mass="32283">MRRALLIVNPAAGQWWRRPNPERLRDQLAAHGWSVNLRMTLGQDHATELVREHLPGADAVWVCGGDGTVGQAVAGMVDSGIPIAILPAGTVNVVAAECGIPKRLSRAIAALSEDARRCTYRVWRMNGRAVILGAGVGFDARAMGRTPVSLKHSLGLLAIGARGVREWARYDFPALRVTGTDGQGRAFEHDATQLLATVTRRFAGSHVLVPDANPADDCIELVLLSGVSRARLAAFWMGVELPGTAQLHVPGVRVIHAREFQVTRAGPAEEEAHVNGDVVDATPLDVQPWGRVEILAPADRG</sequence>
<evidence type="ECO:0000313" key="6">
    <source>
        <dbReference type="EMBL" id="MBB6069405.1"/>
    </source>
</evidence>
<dbReference type="Gene3D" id="2.60.200.40">
    <property type="match status" value="1"/>
</dbReference>
<evidence type="ECO:0000313" key="7">
    <source>
        <dbReference type="Proteomes" id="UP000582837"/>
    </source>
</evidence>
<dbReference type="GO" id="GO:0016301">
    <property type="term" value="F:kinase activity"/>
    <property type="evidence" value="ECO:0007669"/>
    <property type="project" value="UniProtKB-KW"/>
</dbReference>
<dbReference type="PANTHER" id="PTHR12358">
    <property type="entry name" value="SPHINGOSINE KINASE"/>
    <property type="match status" value="1"/>
</dbReference>
<evidence type="ECO:0000256" key="2">
    <source>
        <dbReference type="ARBA" id="ARBA00022741"/>
    </source>
</evidence>